<feature type="region of interest" description="Disordered" evidence="5">
    <location>
        <begin position="147"/>
        <end position="299"/>
    </location>
</feature>
<keyword evidence="7" id="KW-1185">Reference proteome</keyword>
<feature type="compositionally biased region" description="Low complexity" evidence="5">
    <location>
        <begin position="265"/>
        <end position="274"/>
    </location>
</feature>
<organism evidence="6 7">
    <name type="scientific">Tilletiopsis washingtonensis</name>
    <dbReference type="NCBI Taxonomy" id="58919"/>
    <lineage>
        <taxon>Eukaryota</taxon>
        <taxon>Fungi</taxon>
        <taxon>Dikarya</taxon>
        <taxon>Basidiomycota</taxon>
        <taxon>Ustilaginomycotina</taxon>
        <taxon>Exobasidiomycetes</taxon>
        <taxon>Entylomatales</taxon>
        <taxon>Entylomatales incertae sedis</taxon>
        <taxon>Tilletiopsis</taxon>
    </lineage>
</organism>
<keyword evidence="2" id="KW-0479">Metal-binding</keyword>
<evidence type="ECO:0000256" key="4">
    <source>
        <dbReference type="ARBA" id="ARBA00038402"/>
    </source>
</evidence>
<proteinExistence type="inferred from homology"/>
<keyword evidence="3" id="KW-0862">Zinc</keyword>
<feature type="compositionally biased region" description="Low complexity" evidence="5">
    <location>
        <begin position="224"/>
        <end position="238"/>
    </location>
</feature>
<dbReference type="RefSeq" id="XP_025597576.1">
    <property type="nucleotide sequence ID" value="XM_025742612.1"/>
</dbReference>
<comment type="similarity">
    <text evidence="4">Belongs to the eukaryotic/archaeal RNase P protein component 4 family.</text>
</comment>
<dbReference type="STRING" id="58919.A0A316Z685"/>
<accession>A0A316Z685</accession>
<reference evidence="6 7" key="1">
    <citation type="journal article" date="2018" name="Mol. Biol. Evol.">
        <title>Broad Genomic Sampling Reveals a Smut Pathogenic Ancestry of the Fungal Clade Ustilaginomycotina.</title>
        <authorList>
            <person name="Kijpornyongpan T."/>
            <person name="Mondo S.J."/>
            <person name="Barry K."/>
            <person name="Sandor L."/>
            <person name="Lee J."/>
            <person name="Lipzen A."/>
            <person name="Pangilinan J."/>
            <person name="LaButti K."/>
            <person name="Hainaut M."/>
            <person name="Henrissat B."/>
            <person name="Grigoriev I.V."/>
            <person name="Spatafora J.W."/>
            <person name="Aime M.C."/>
        </authorList>
    </citation>
    <scope>NUCLEOTIDE SEQUENCE [LARGE SCALE GENOMIC DNA]</scope>
    <source>
        <strain evidence="6 7">MCA 4186</strain>
    </source>
</reference>
<dbReference type="GeneID" id="37270156"/>
<gene>
    <name evidence="6" type="ORF">FA09DRAFT_330469</name>
</gene>
<feature type="compositionally biased region" description="Polar residues" evidence="5">
    <location>
        <begin position="152"/>
        <end position="161"/>
    </location>
</feature>
<name>A0A316Z685_9BASI</name>
<dbReference type="GO" id="GO:0008033">
    <property type="term" value="P:tRNA processing"/>
    <property type="evidence" value="ECO:0007669"/>
    <property type="project" value="UniProtKB-KW"/>
</dbReference>
<dbReference type="EMBL" id="KZ819295">
    <property type="protein sequence ID" value="PWN97297.1"/>
    <property type="molecule type" value="Genomic_DNA"/>
</dbReference>
<evidence type="ECO:0000256" key="2">
    <source>
        <dbReference type="ARBA" id="ARBA00022723"/>
    </source>
</evidence>
<protein>
    <submittedName>
        <fullName evidence="6">Rpr2-domain-containing protein</fullName>
    </submittedName>
</protein>
<dbReference type="GO" id="GO:0005655">
    <property type="term" value="C:nucleolar ribonuclease P complex"/>
    <property type="evidence" value="ECO:0007669"/>
    <property type="project" value="TreeGrafter"/>
</dbReference>
<dbReference type="OrthoDB" id="128536at2759"/>
<dbReference type="PANTHER" id="PTHR14742:SF0">
    <property type="entry name" value="RIBONUCLEASE P PROTEIN SUBUNIT P21"/>
    <property type="match status" value="1"/>
</dbReference>
<evidence type="ECO:0000256" key="1">
    <source>
        <dbReference type="ARBA" id="ARBA00022694"/>
    </source>
</evidence>
<evidence type="ECO:0000256" key="5">
    <source>
        <dbReference type="SAM" id="MobiDB-lite"/>
    </source>
</evidence>
<keyword evidence="1" id="KW-0819">tRNA processing</keyword>
<evidence type="ECO:0000313" key="7">
    <source>
        <dbReference type="Proteomes" id="UP000245946"/>
    </source>
</evidence>
<evidence type="ECO:0000256" key="3">
    <source>
        <dbReference type="ARBA" id="ARBA00022833"/>
    </source>
</evidence>
<dbReference type="PANTHER" id="PTHR14742">
    <property type="entry name" value="RIBONUCLEASE P SUBUNIT P21"/>
    <property type="match status" value="1"/>
</dbReference>
<dbReference type="Gene3D" id="6.20.50.20">
    <property type="match status" value="1"/>
</dbReference>
<feature type="compositionally biased region" description="Basic residues" evidence="5">
    <location>
        <begin position="246"/>
        <end position="261"/>
    </location>
</feature>
<dbReference type="InterPro" id="IPR007175">
    <property type="entry name" value="Rpr2/Snm1/Rpp21"/>
</dbReference>
<dbReference type="GO" id="GO:0046872">
    <property type="term" value="F:metal ion binding"/>
    <property type="evidence" value="ECO:0007669"/>
    <property type="project" value="UniProtKB-KW"/>
</dbReference>
<dbReference type="Pfam" id="PF04032">
    <property type="entry name" value="Rpr2"/>
    <property type="match status" value="1"/>
</dbReference>
<sequence>MPAAATTSKAPAPPTRVPQWDILHTLTHLCQRALFLAARAALASGHDERATAQLAQARATARTARALAAKATVRLDPSFKRSFCKRCATPLLPGLTATTRVLPSASHEHLMRTQCHACGLVRRLPAPTQLGAASASLARPRRLDAGAAAVTQDPQAATLQSEEPADDVQMGDAVADSTKPALATDTDADMQQPKSAPHQQPVKLSQRARRRAARIRSDNKGETAAMASSEEQASSSKAQPPPGSAKQKKRAARSRRAHQVHAAREAAAAAAPQQADKRRSAHQQRRKAAPPPRLPPFHERVRSSGWDVLLDAQAHHADAASAQPDAHSRIAAALRALRGGHEVAVGLGPAGVLGPAAEPAQVPSAR</sequence>
<dbReference type="AlphaFoldDB" id="A0A316Z685"/>
<feature type="compositionally biased region" description="Basic residues" evidence="5">
    <location>
        <begin position="279"/>
        <end position="288"/>
    </location>
</feature>
<evidence type="ECO:0000313" key="6">
    <source>
        <dbReference type="EMBL" id="PWN97297.1"/>
    </source>
</evidence>
<dbReference type="Proteomes" id="UP000245946">
    <property type="component" value="Unassembled WGS sequence"/>
</dbReference>